<evidence type="ECO:0000313" key="2">
    <source>
        <dbReference type="Proteomes" id="UP000515756"/>
    </source>
</evidence>
<name>A0A6S4T217_AERCA</name>
<protein>
    <submittedName>
        <fullName evidence="1">Uncharacterized protein</fullName>
    </submittedName>
</protein>
<dbReference type="Proteomes" id="UP000515756">
    <property type="component" value="Chromosome"/>
</dbReference>
<dbReference type="EMBL" id="AP021927">
    <property type="protein sequence ID" value="BBQ29768.1"/>
    <property type="molecule type" value="Genomic_DNA"/>
</dbReference>
<organism evidence="1 2">
    <name type="scientific">Aeromonas caviae</name>
    <name type="common">Aeromonas punctata</name>
    <dbReference type="NCBI Taxonomy" id="648"/>
    <lineage>
        <taxon>Bacteria</taxon>
        <taxon>Pseudomonadati</taxon>
        <taxon>Pseudomonadota</taxon>
        <taxon>Gammaproteobacteria</taxon>
        <taxon>Aeromonadales</taxon>
        <taxon>Aeromonadaceae</taxon>
        <taxon>Aeromonas</taxon>
    </lineage>
</organism>
<dbReference type="RefSeq" id="WP_182936029.1">
    <property type="nucleotide sequence ID" value="NZ_AP021927.1"/>
</dbReference>
<accession>A0A6S4T217</accession>
<dbReference type="AlphaFoldDB" id="A0A6S4T217"/>
<reference evidence="1 2" key="1">
    <citation type="submission" date="2019-12" db="EMBL/GenBank/DDBJ databases">
        <title>complete genome sequences of Aeromonas caviae str. WP2-W18-ESBL-01 isolated from wastewater treatment plant effluent.</title>
        <authorList>
            <person name="Sekizuka T."/>
            <person name="Itokawa K."/>
            <person name="Yatsu K."/>
            <person name="Inamine Y."/>
            <person name="Kuroda M."/>
        </authorList>
    </citation>
    <scope>NUCLEOTIDE SEQUENCE [LARGE SCALE GENOMIC DNA]</scope>
    <source>
        <strain evidence="1 2">WP2-W18-ESBL-01</strain>
    </source>
</reference>
<dbReference type="InterPro" id="IPR036890">
    <property type="entry name" value="HATPase_C_sf"/>
</dbReference>
<dbReference type="SUPFAM" id="SSF55874">
    <property type="entry name" value="ATPase domain of HSP90 chaperone/DNA topoisomerase II/histidine kinase"/>
    <property type="match status" value="1"/>
</dbReference>
<proteinExistence type="predicted"/>
<dbReference type="Gene3D" id="3.30.565.10">
    <property type="entry name" value="Histidine kinase-like ATPase, C-terminal domain"/>
    <property type="match status" value="1"/>
</dbReference>
<evidence type="ECO:0000313" key="1">
    <source>
        <dbReference type="EMBL" id="BBQ29768.1"/>
    </source>
</evidence>
<gene>
    <name evidence="1" type="ORF">WP2W18E01_13500</name>
</gene>
<sequence>MNVDDVSFLIINNESDRILYNSFKDKSLSPQVIQYANDSSCVLKIGGKKTRILKVKDNHNTIYASSAHTDAIKSPKSLSSLSKLMLFNAQQLSALELTVKHDCYKDLQRLLHNLVTINAHNMQEVFSIIPQESIGRGGAAWRNEIKERVIEDPYDTSLTMIRIAKNNLKIKHEISVFNTLIDDKPSLKLHDHMIHRVLMNSFYVFFPDFTDKNVKINIRPTKLTHLFDYETVQVALYHFIDNATKYVAPDSNIEVSTFFNDDKSSIIIRFEMLSLQIHKDERVDIFKEGYSGSFAKRHNLSGSGIGMARILELLSLNNGYLCLHDDISDSASYLREGLPYSHNTFDFVFNR</sequence>